<dbReference type="RefSeq" id="WP_108958732.1">
    <property type="nucleotide sequence ID" value="NZ_BFAZ01000005.1"/>
</dbReference>
<protein>
    <recommendedName>
        <fullName evidence="3">DUF2846 domain-containing protein</fullName>
    </recommendedName>
</protein>
<sequence>MNKKYIFIIILNLFLMDCNSSESSQRKFTPEKEIKKKKALLYIYRPSLFMGSAISYTIEDSYEKIYLNLRNGTYKAFFLDPGEISLSAETIGSASITIDIEEEQIYYLKGNVLAGPVIAKPFLTLVPTEVGQKEIMNCRPIE</sequence>
<dbReference type="OrthoDB" id="5431540at2"/>
<dbReference type="AlphaFoldDB" id="A0A2P2DA56"/>
<dbReference type="EMBL" id="BFAZ01000005">
    <property type="protein sequence ID" value="GBF41537.1"/>
    <property type="molecule type" value="Genomic_DNA"/>
</dbReference>
<name>A0A2P2DA56_9LEPT</name>
<comment type="caution">
    <text evidence="1">The sequence shown here is derived from an EMBL/GenBank/DDBJ whole genome shotgun (WGS) entry which is preliminary data.</text>
</comment>
<gene>
    <name evidence="1" type="ORF">LPTSP2_08140</name>
</gene>
<reference evidence="2" key="1">
    <citation type="journal article" date="2019" name="Microbiol. Immunol.">
        <title>Molecular and phenotypic characterization of Leptospira johnsonii sp. nov., Leptospira ellinghausenii sp. nov. and Leptospira ryugenii sp. nov. isolated from soil and water in Japan.</title>
        <authorList>
            <person name="Masuzawa T."/>
            <person name="Saito M."/>
            <person name="Nakao R."/>
            <person name="Nikaido Y."/>
            <person name="Matsumoto M."/>
            <person name="Ogawa M."/>
            <person name="Yokoyama M."/>
            <person name="Hidaka Y."/>
            <person name="Tomita J."/>
            <person name="Sakakibara K."/>
            <person name="Suzuki K."/>
            <person name="Yasuda S."/>
            <person name="Sato H."/>
            <person name="Yamaguchi M."/>
            <person name="Yoshida S.I."/>
            <person name="Koizumi N."/>
            <person name="Kawamura Y."/>
        </authorList>
    </citation>
    <scope>NUCLEOTIDE SEQUENCE [LARGE SCALE GENOMIC DNA]</scope>
    <source>
        <strain evidence="2">E18</strain>
    </source>
</reference>
<dbReference type="Proteomes" id="UP000245206">
    <property type="component" value="Unassembled WGS sequence"/>
</dbReference>
<keyword evidence="2" id="KW-1185">Reference proteome</keyword>
<evidence type="ECO:0000313" key="2">
    <source>
        <dbReference type="Proteomes" id="UP000245206"/>
    </source>
</evidence>
<evidence type="ECO:0000313" key="1">
    <source>
        <dbReference type="EMBL" id="GBF41537.1"/>
    </source>
</evidence>
<accession>A0A2P2DA56</accession>
<proteinExistence type="predicted"/>
<organism evidence="1 2">
    <name type="scientific">Leptospira ellinghausenii</name>
    <dbReference type="NCBI Taxonomy" id="1917822"/>
    <lineage>
        <taxon>Bacteria</taxon>
        <taxon>Pseudomonadati</taxon>
        <taxon>Spirochaetota</taxon>
        <taxon>Spirochaetia</taxon>
        <taxon>Leptospirales</taxon>
        <taxon>Leptospiraceae</taxon>
        <taxon>Leptospira</taxon>
    </lineage>
</organism>
<evidence type="ECO:0008006" key="3">
    <source>
        <dbReference type="Google" id="ProtNLM"/>
    </source>
</evidence>